<accession>A0ABU1GBN9</accession>
<evidence type="ECO:0000256" key="3">
    <source>
        <dbReference type="ARBA" id="ARBA00022840"/>
    </source>
</evidence>
<keyword evidence="4" id="KW-0460">Magnesium</keyword>
<keyword evidence="6" id="KW-0436">Ligase</keyword>
<evidence type="ECO:0000313" key="6">
    <source>
        <dbReference type="EMBL" id="MDR5874425.1"/>
    </source>
</evidence>
<keyword evidence="2 4" id="KW-0547">Nucleotide-binding</keyword>
<gene>
    <name evidence="6" type="ORF">QC815_05750</name>
</gene>
<feature type="region of interest" description="Disordered" evidence="5">
    <location>
        <begin position="1"/>
        <end position="25"/>
    </location>
</feature>
<reference evidence="6 7" key="1">
    <citation type="submission" date="2023-04" db="EMBL/GenBank/DDBJ databases">
        <title>A long-awaited taxogenomic arrangement of the family Halomonadaceae.</title>
        <authorList>
            <person name="De La Haba R."/>
            <person name="Chuvochina M."/>
            <person name="Wittouck S."/>
            <person name="Arahal D.R."/>
            <person name="Sanchez-Porro C."/>
            <person name="Hugenholtz P."/>
            <person name="Ventosa A."/>
        </authorList>
    </citation>
    <scope>NUCLEOTIDE SEQUENCE [LARGE SCALE GENOMIC DNA]</scope>
    <source>
        <strain evidence="6 7">DSM 18042</strain>
    </source>
</reference>
<dbReference type="SUPFAM" id="SSF100950">
    <property type="entry name" value="NagB/RpiA/CoA transferase-like"/>
    <property type="match status" value="1"/>
</dbReference>
<dbReference type="EC" id="6.3.3.2" evidence="4"/>
<dbReference type="RefSeq" id="WP_230445957.1">
    <property type="nucleotide sequence ID" value="NZ_JARWAI010000003.1"/>
</dbReference>
<keyword evidence="3 4" id="KW-0067">ATP-binding</keyword>
<evidence type="ECO:0000256" key="2">
    <source>
        <dbReference type="ARBA" id="ARBA00022741"/>
    </source>
</evidence>
<dbReference type="PANTHER" id="PTHR23407:SF1">
    <property type="entry name" value="5-FORMYLTETRAHYDROFOLATE CYCLO-LIGASE"/>
    <property type="match status" value="1"/>
</dbReference>
<feature type="compositionally biased region" description="Basic and acidic residues" evidence="5">
    <location>
        <begin position="1"/>
        <end position="16"/>
    </location>
</feature>
<organism evidence="6 7">
    <name type="scientific">Vreelandella gomseomensis</name>
    <dbReference type="NCBI Taxonomy" id="370766"/>
    <lineage>
        <taxon>Bacteria</taxon>
        <taxon>Pseudomonadati</taxon>
        <taxon>Pseudomonadota</taxon>
        <taxon>Gammaproteobacteria</taxon>
        <taxon>Oceanospirillales</taxon>
        <taxon>Halomonadaceae</taxon>
        <taxon>Vreelandella</taxon>
    </lineage>
</organism>
<evidence type="ECO:0000313" key="7">
    <source>
        <dbReference type="Proteomes" id="UP001269267"/>
    </source>
</evidence>
<keyword evidence="7" id="KW-1185">Reference proteome</keyword>
<dbReference type="InterPro" id="IPR037171">
    <property type="entry name" value="NagB/RpiA_transferase-like"/>
</dbReference>
<dbReference type="PIRSF" id="PIRSF006806">
    <property type="entry name" value="FTHF_cligase"/>
    <property type="match status" value="1"/>
</dbReference>
<keyword evidence="4" id="KW-0479">Metal-binding</keyword>
<comment type="caution">
    <text evidence="6">The sequence shown here is derived from an EMBL/GenBank/DDBJ whole genome shotgun (WGS) entry which is preliminary data.</text>
</comment>
<evidence type="ECO:0000256" key="1">
    <source>
        <dbReference type="ARBA" id="ARBA00010638"/>
    </source>
</evidence>
<proteinExistence type="inferred from homology"/>
<comment type="similarity">
    <text evidence="1 4">Belongs to the 5-formyltetrahydrofolate cyclo-ligase family.</text>
</comment>
<sequence>MDSLHSADHKRTLRRELRQRRQALTPREQREAAFRLCRQLKRLPEIRRARRISLYLPVKGEIDPTPLIPWLRQRGISVYLPVLRPFSANSLWFVAYHSGTPMIKNRFGIAEPDTRFAARRPNRLPAWALDTLVVPLVGFDAQANRMGMGGGFYDRSLAFMRRPGPKPTLLGVAHACQQVDALPVEPWDIPLSAVVSDRHIVRPGSV</sequence>
<dbReference type="Proteomes" id="UP001269267">
    <property type="component" value="Unassembled WGS sequence"/>
</dbReference>
<dbReference type="PANTHER" id="PTHR23407">
    <property type="entry name" value="ATPASE INHIBITOR/5-FORMYLTETRAHYDROFOLATE CYCLO-LIGASE"/>
    <property type="match status" value="1"/>
</dbReference>
<comment type="catalytic activity">
    <reaction evidence="4">
        <text>(6S)-5-formyl-5,6,7,8-tetrahydrofolate + ATP = (6R)-5,10-methenyltetrahydrofolate + ADP + phosphate</text>
        <dbReference type="Rhea" id="RHEA:10488"/>
        <dbReference type="ChEBI" id="CHEBI:30616"/>
        <dbReference type="ChEBI" id="CHEBI:43474"/>
        <dbReference type="ChEBI" id="CHEBI:57455"/>
        <dbReference type="ChEBI" id="CHEBI:57457"/>
        <dbReference type="ChEBI" id="CHEBI:456216"/>
        <dbReference type="EC" id="6.3.3.2"/>
    </reaction>
</comment>
<dbReference type="InterPro" id="IPR024185">
    <property type="entry name" value="FTHF_cligase-like_sf"/>
</dbReference>
<comment type="cofactor">
    <cofactor evidence="4">
        <name>Mg(2+)</name>
        <dbReference type="ChEBI" id="CHEBI:18420"/>
    </cofactor>
</comment>
<name>A0ABU1GBN9_9GAMM</name>
<dbReference type="EMBL" id="JARWAI010000003">
    <property type="protein sequence ID" value="MDR5874425.1"/>
    <property type="molecule type" value="Genomic_DNA"/>
</dbReference>
<dbReference type="Gene3D" id="3.40.50.10420">
    <property type="entry name" value="NagB/RpiA/CoA transferase-like"/>
    <property type="match status" value="1"/>
</dbReference>
<evidence type="ECO:0000256" key="4">
    <source>
        <dbReference type="RuleBase" id="RU361279"/>
    </source>
</evidence>
<evidence type="ECO:0000256" key="5">
    <source>
        <dbReference type="SAM" id="MobiDB-lite"/>
    </source>
</evidence>
<protein>
    <recommendedName>
        <fullName evidence="4">5-formyltetrahydrofolate cyclo-ligase</fullName>
        <ecNumber evidence="4">6.3.3.2</ecNumber>
    </recommendedName>
</protein>
<dbReference type="Pfam" id="PF01812">
    <property type="entry name" value="5-FTHF_cyc-lig"/>
    <property type="match status" value="1"/>
</dbReference>
<dbReference type="NCBIfam" id="TIGR02727">
    <property type="entry name" value="MTHFS_bact"/>
    <property type="match status" value="1"/>
</dbReference>
<dbReference type="GO" id="GO:0030272">
    <property type="term" value="F:5-formyltetrahydrofolate cyclo-ligase activity"/>
    <property type="evidence" value="ECO:0007669"/>
    <property type="project" value="UniProtKB-EC"/>
</dbReference>
<dbReference type="InterPro" id="IPR002698">
    <property type="entry name" value="FTHF_cligase"/>
</dbReference>